<evidence type="ECO:0000313" key="4">
    <source>
        <dbReference type="Proteomes" id="UP000035444"/>
    </source>
</evidence>
<dbReference type="InterPro" id="IPR011006">
    <property type="entry name" value="CheY-like_superfamily"/>
</dbReference>
<keyword evidence="4" id="KW-1185">Reference proteome</keyword>
<dbReference type="PANTHER" id="PTHR43228">
    <property type="entry name" value="TWO-COMPONENT RESPONSE REGULATOR"/>
    <property type="match status" value="1"/>
</dbReference>
<dbReference type="AlphaFoldDB" id="A0A0H2MR53"/>
<accession>A0A0H2MR53</accession>
<protein>
    <recommendedName>
        <fullName evidence="2">Response regulatory domain-containing protein</fullName>
    </recommendedName>
</protein>
<feature type="domain" description="Response regulatory" evidence="2">
    <location>
        <begin position="1"/>
        <end position="110"/>
    </location>
</feature>
<dbReference type="PANTHER" id="PTHR43228:SF1">
    <property type="entry name" value="TWO-COMPONENT RESPONSE REGULATOR ARR22"/>
    <property type="match status" value="1"/>
</dbReference>
<keyword evidence="1" id="KW-0597">Phosphoprotein</keyword>
<dbReference type="STRING" id="1489064.WH96_19420"/>
<dbReference type="GO" id="GO:0000160">
    <property type="term" value="P:phosphorelay signal transduction system"/>
    <property type="evidence" value="ECO:0007669"/>
    <property type="project" value="InterPro"/>
</dbReference>
<evidence type="ECO:0000256" key="1">
    <source>
        <dbReference type="PROSITE-ProRule" id="PRU00169"/>
    </source>
</evidence>
<dbReference type="SMART" id="SM00448">
    <property type="entry name" value="REC"/>
    <property type="match status" value="1"/>
</dbReference>
<dbReference type="Gene3D" id="3.40.50.2300">
    <property type="match status" value="1"/>
</dbReference>
<dbReference type="Proteomes" id="UP000035444">
    <property type="component" value="Unassembled WGS sequence"/>
</dbReference>
<evidence type="ECO:0000259" key="2">
    <source>
        <dbReference type="PROSITE" id="PS50110"/>
    </source>
</evidence>
<dbReference type="InterPro" id="IPR052048">
    <property type="entry name" value="ST_Response_Regulator"/>
</dbReference>
<dbReference type="PROSITE" id="PS50110">
    <property type="entry name" value="RESPONSE_REGULATORY"/>
    <property type="match status" value="1"/>
</dbReference>
<gene>
    <name evidence="3" type="ORF">WH96_19420</name>
</gene>
<reference evidence="3 4" key="1">
    <citation type="submission" date="2015-03" db="EMBL/GenBank/DDBJ databases">
        <title>Genome Sequence of Kiloniella spongiae MEBiC09566, isolated from a marine sponge.</title>
        <authorList>
            <person name="Shao Z."/>
            <person name="Wang L."/>
            <person name="Li X."/>
        </authorList>
    </citation>
    <scope>NUCLEOTIDE SEQUENCE [LARGE SCALE GENOMIC DNA]</scope>
    <source>
        <strain evidence="3 4">MEBiC09566</strain>
    </source>
</reference>
<dbReference type="SUPFAM" id="SSF52172">
    <property type="entry name" value="CheY-like"/>
    <property type="match status" value="1"/>
</dbReference>
<organism evidence="3 4">
    <name type="scientific">Kiloniella spongiae</name>
    <dbReference type="NCBI Taxonomy" id="1489064"/>
    <lineage>
        <taxon>Bacteria</taxon>
        <taxon>Pseudomonadati</taxon>
        <taxon>Pseudomonadota</taxon>
        <taxon>Alphaproteobacteria</taxon>
        <taxon>Rhodospirillales</taxon>
        <taxon>Kiloniellaceae</taxon>
        <taxon>Kiloniella</taxon>
    </lineage>
</organism>
<proteinExistence type="predicted"/>
<evidence type="ECO:0000313" key="3">
    <source>
        <dbReference type="EMBL" id="KLN59165.1"/>
    </source>
</evidence>
<feature type="modified residue" description="4-aspartylphosphate" evidence="1">
    <location>
        <position position="41"/>
    </location>
</feature>
<dbReference type="InterPro" id="IPR001789">
    <property type="entry name" value="Sig_transdc_resp-reg_receiver"/>
</dbReference>
<dbReference type="EMBL" id="LAQL01000019">
    <property type="protein sequence ID" value="KLN59165.1"/>
    <property type="molecule type" value="Genomic_DNA"/>
</dbReference>
<name>A0A0H2MR53_9PROT</name>
<sequence>MQRIVKTILRAFDINNPRVASSAEEAIQALRAMPADIAIIDLDMAPVDGNELIRQLRTEESSPTPYIQIIVLTALAEKTDVTTARDKGMNEFILKPLSPMMLYKAIERIIKQPRPFVRIESYVGPCRRRKYDDPKEDQRAEDDISFIPEDTFPWNRRN</sequence>
<dbReference type="Pfam" id="PF00072">
    <property type="entry name" value="Response_reg"/>
    <property type="match status" value="1"/>
</dbReference>
<comment type="caution">
    <text evidence="3">The sequence shown here is derived from an EMBL/GenBank/DDBJ whole genome shotgun (WGS) entry which is preliminary data.</text>
</comment>